<dbReference type="SUPFAM" id="SSF52113">
    <property type="entry name" value="BRCT domain"/>
    <property type="match status" value="1"/>
</dbReference>
<dbReference type="InterPro" id="IPR010996">
    <property type="entry name" value="HHH_MUS81"/>
</dbReference>
<dbReference type="InterPro" id="IPR002054">
    <property type="entry name" value="DNA-dir_DNA_pol_X"/>
</dbReference>
<dbReference type="InterPro" id="IPR002008">
    <property type="entry name" value="DNA_pol_X_beta-like"/>
</dbReference>
<feature type="binding site" evidence="19">
    <location>
        <position position="362"/>
    </location>
    <ligand>
        <name>Mg(2+)</name>
        <dbReference type="ChEBI" id="CHEBI:18420"/>
    </ligand>
</feature>
<dbReference type="Gene3D" id="1.10.150.110">
    <property type="entry name" value="DNA polymerase beta, N-terminal domain-like"/>
    <property type="match status" value="1"/>
</dbReference>
<dbReference type="SUPFAM" id="SSF47802">
    <property type="entry name" value="DNA polymerase beta, N-terminal domain-like"/>
    <property type="match status" value="1"/>
</dbReference>
<dbReference type="Gene3D" id="3.30.460.10">
    <property type="entry name" value="Beta Polymerase, domain 2"/>
    <property type="match status" value="1"/>
</dbReference>
<evidence type="ECO:0000256" key="5">
    <source>
        <dbReference type="ARBA" id="ARBA00016513"/>
    </source>
</evidence>
<keyword evidence="14" id="KW-0234">DNA repair</keyword>
<dbReference type="Gene3D" id="3.40.50.10190">
    <property type="entry name" value="BRCT domain"/>
    <property type="match status" value="1"/>
</dbReference>
<evidence type="ECO:0000256" key="3">
    <source>
        <dbReference type="ARBA" id="ARBA00004123"/>
    </source>
</evidence>
<evidence type="ECO:0000313" key="23">
    <source>
        <dbReference type="Proteomes" id="UP000193560"/>
    </source>
</evidence>
<dbReference type="EC" id="2.7.7.7" evidence="4"/>
<feature type="binding site" evidence="19">
    <location>
        <position position="457"/>
    </location>
    <ligand>
        <name>Mg(2+)</name>
        <dbReference type="ChEBI" id="CHEBI:18420"/>
    </ligand>
</feature>
<keyword evidence="8 18" id="KW-0548">Nucleotidyltransferase</keyword>
<dbReference type="Gene3D" id="3.30.210.10">
    <property type="entry name" value="DNA polymerase, thumb domain"/>
    <property type="match status" value="1"/>
</dbReference>
<dbReference type="InterPro" id="IPR037160">
    <property type="entry name" value="DNA_Pol_thumb_sf"/>
</dbReference>
<dbReference type="FunFam" id="3.30.210.10:FF:000005">
    <property type="entry name" value="DNA polymerase IV"/>
    <property type="match status" value="1"/>
</dbReference>
<keyword evidence="9" id="KW-0235">DNA replication</keyword>
<gene>
    <name evidence="22" type="ORF">BCR42DRAFT_411740</name>
</gene>
<dbReference type="InterPro" id="IPR029398">
    <property type="entry name" value="PolB_thumb"/>
</dbReference>
<dbReference type="STRING" id="90262.A0A1X2IM56"/>
<dbReference type="Pfam" id="PF10391">
    <property type="entry name" value="DNA_pol_lambd_f"/>
    <property type="match status" value="1"/>
</dbReference>
<keyword evidence="13" id="KW-0239">DNA-directed DNA polymerase</keyword>
<feature type="compositionally biased region" description="Basic and acidic residues" evidence="20">
    <location>
        <begin position="105"/>
        <end position="118"/>
    </location>
</feature>
<dbReference type="InterPro" id="IPR022312">
    <property type="entry name" value="DNA_pol_X"/>
</dbReference>
<keyword evidence="16 18" id="KW-0539">Nucleus</keyword>
<evidence type="ECO:0000256" key="4">
    <source>
        <dbReference type="ARBA" id="ARBA00012417"/>
    </source>
</evidence>
<dbReference type="Pfam" id="PF14792">
    <property type="entry name" value="DNA_pol_B_palm"/>
    <property type="match status" value="1"/>
</dbReference>
<dbReference type="EMBL" id="MCGE01000008">
    <property type="protein sequence ID" value="ORZ18862.1"/>
    <property type="molecule type" value="Genomic_DNA"/>
</dbReference>
<keyword evidence="12 18" id="KW-0460">Magnesium</keyword>
<feature type="region of interest" description="Disordered" evidence="20">
    <location>
        <begin position="65"/>
        <end position="122"/>
    </location>
</feature>
<keyword evidence="23" id="KW-1185">Reference proteome</keyword>
<dbReference type="InterPro" id="IPR043519">
    <property type="entry name" value="NT_sf"/>
</dbReference>
<dbReference type="InterPro" id="IPR028207">
    <property type="entry name" value="DNA_pol_B_palm_palm"/>
</dbReference>
<evidence type="ECO:0000256" key="18">
    <source>
        <dbReference type="PIRNR" id="PIRNR000817"/>
    </source>
</evidence>
<dbReference type="GO" id="GO:0006303">
    <property type="term" value="P:double-strand break repair via nonhomologous end joining"/>
    <property type="evidence" value="ECO:0007669"/>
    <property type="project" value="TreeGrafter"/>
</dbReference>
<evidence type="ECO:0000256" key="9">
    <source>
        <dbReference type="ARBA" id="ARBA00022705"/>
    </source>
</evidence>
<dbReference type="InterPro" id="IPR036420">
    <property type="entry name" value="BRCT_dom_sf"/>
</dbReference>
<keyword evidence="10 18" id="KW-0479">Metal-binding</keyword>
<comment type="caution">
    <text evidence="22">The sequence shown here is derived from an EMBL/GenBank/DDBJ whole genome shotgun (WGS) entry which is preliminary data.</text>
</comment>
<evidence type="ECO:0000256" key="6">
    <source>
        <dbReference type="ARBA" id="ARBA00022634"/>
    </source>
</evidence>
<dbReference type="PRINTS" id="PR00870">
    <property type="entry name" value="DNAPOLXBETA"/>
</dbReference>
<dbReference type="PIRSF" id="PIRSF000817">
    <property type="entry name" value="DNA_NT"/>
    <property type="match status" value="1"/>
</dbReference>
<evidence type="ECO:0000256" key="20">
    <source>
        <dbReference type="SAM" id="MobiDB-lite"/>
    </source>
</evidence>
<sequence>MIQRNGGELAQTQRSADLLLTSLKSSSRIKRHLKNRQVPIADIRWLKDCVKEKELLPLDKYSIPVDDVSSRSTHDTSSTDSQGGSGDDKQSHANKGNDINKQSHTSKDSSNENKRDSDNYYLPKSSDILTKEFANAEPDVLSYEDTDSSNDESNSNDDGDSDDIDPNYNNTRYECLRPTPLRSKHNGKLVAYLRLLEKARELETNDKSALAYRHAISAIKAYPRKIQSEDEAGKIKGIGSKIKELTRIYLETGKVPEAEALLSDEEFRTLDLFNKCFGVGPATGKAWWDMGYRTLQQVLDHGTLSNTVRLGIQLLPDFIIPMKRSDVEELIDIVETQAASVNDQLLVTPVGGYRRGKQQSGDLDIVISSKQEIDMSDILLSMIDRLKSQGYIKHVLWKSRIGPSTKQDRLHKQRAADTDDNEDQVISKSFRRSGFDELPKAFTCFMQPSTGISRQVDLIIASFEEYPTAVLGWTGSRQFERSIRDYAKKEKNIKLSSHQMITRSMPERRISVTNEKDIFDALDIPFISPQNRNC</sequence>
<protein>
    <recommendedName>
        <fullName evidence="5">DNA polymerase lambda</fullName>
        <ecNumber evidence="4">2.7.7.7</ecNumber>
    </recommendedName>
</protein>
<accession>A0A1X2IM56</accession>
<proteinExistence type="inferred from homology"/>
<organism evidence="22 23">
    <name type="scientific">Absidia repens</name>
    <dbReference type="NCBI Taxonomy" id="90262"/>
    <lineage>
        <taxon>Eukaryota</taxon>
        <taxon>Fungi</taxon>
        <taxon>Fungi incertae sedis</taxon>
        <taxon>Mucoromycota</taxon>
        <taxon>Mucoromycotina</taxon>
        <taxon>Mucoromycetes</taxon>
        <taxon>Mucorales</taxon>
        <taxon>Cunninghamellaceae</taxon>
        <taxon>Absidia</taxon>
    </lineage>
</organism>
<dbReference type="GO" id="GO:0016829">
    <property type="term" value="F:lyase activity"/>
    <property type="evidence" value="ECO:0007669"/>
    <property type="project" value="UniProtKB-KW"/>
</dbReference>
<comment type="subcellular location">
    <subcellularLocation>
        <location evidence="3 18">Nucleus</location>
    </subcellularLocation>
</comment>
<dbReference type="AlphaFoldDB" id="A0A1X2IM56"/>
<evidence type="ECO:0000256" key="15">
    <source>
        <dbReference type="ARBA" id="ARBA00023239"/>
    </source>
</evidence>
<dbReference type="InterPro" id="IPR027421">
    <property type="entry name" value="DNA_pol_lamdba_lyase_dom_sf"/>
</dbReference>
<name>A0A1X2IM56_9FUNG</name>
<dbReference type="Pfam" id="PF14716">
    <property type="entry name" value="HHH_8"/>
    <property type="match status" value="1"/>
</dbReference>
<keyword evidence="7 18" id="KW-0808">Transferase</keyword>
<keyword evidence="15" id="KW-0456">Lyase</keyword>
<dbReference type="PANTHER" id="PTHR11276">
    <property type="entry name" value="DNA POLYMERASE TYPE-X FAMILY MEMBER"/>
    <property type="match status" value="1"/>
</dbReference>
<dbReference type="GO" id="GO:0046872">
    <property type="term" value="F:metal ion binding"/>
    <property type="evidence" value="ECO:0007669"/>
    <property type="project" value="UniProtKB-UniRule"/>
</dbReference>
<evidence type="ECO:0000256" key="14">
    <source>
        <dbReference type="ARBA" id="ARBA00023204"/>
    </source>
</evidence>
<evidence type="ECO:0000256" key="1">
    <source>
        <dbReference type="ARBA" id="ARBA00001936"/>
    </source>
</evidence>
<dbReference type="Pfam" id="PF16589">
    <property type="entry name" value="BRCT_2"/>
    <property type="match status" value="1"/>
</dbReference>
<dbReference type="SUPFAM" id="SSF81585">
    <property type="entry name" value="PsbU/PolX domain-like"/>
    <property type="match status" value="1"/>
</dbReference>
<keyword evidence="11" id="KW-0227">DNA damage</keyword>
<evidence type="ECO:0000256" key="7">
    <source>
        <dbReference type="ARBA" id="ARBA00022679"/>
    </source>
</evidence>
<comment type="cofactor">
    <cofactor evidence="2 19">
        <name>Mg(2+)</name>
        <dbReference type="ChEBI" id="CHEBI:18420"/>
    </cofactor>
</comment>
<comment type="similarity">
    <text evidence="18">Belongs to the DNA polymerase type-X family.</text>
</comment>
<evidence type="ECO:0000256" key="12">
    <source>
        <dbReference type="ARBA" id="ARBA00022842"/>
    </source>
</evidence>
<dbReference type="GO" id="GO:0003887">
    <property type="term" value="F:DNA-directed DNA polymerase activity"/>
    <property type="evidence" value="ECO:0007669"/>
    <property type="project" value="UniProtKB-UniRule"/>
</dbReference>
<evidence type="ECO:0000256" key="13">
    <source>
        <dbReference type="ARBA" id="ARBA00022932"/>
    </source>
</evidence>
<dbReference type="CDD" id="cd00141">
    <property type="entry name" value="NT_POLXc"/>
    <property type="match status" value="1"/>
</dbReference>
<dbReference type="GO" id="GO:0005634">
    <property type="term" value="C:nucleus"/>
    <property type="evidence" value="ECO:0007669"/>
    <property type="project" value="UniProtKB-SubCell"/>
</dbReference>
<evidence type="ECO:0000259" key="21">
    <source>
        <dbReference type="PROSITE" id="PS50172"/>
    </source>
</evidence>
<dbReference type="InterPro" id="IPR018944">
    <property type="entry name" value="DNA_pol_lambd_fingers_domain"/>
</dbReference>
<reference evidence="22 23" key="1">
    <citation type="submission" date="2016-07" db="EMBL/GenBank/DDBJ databases">
        <title>Pervasive Adenine N6-methylation of Active Genes in Fungi.</title>
        <authorList>
            <consortium name="DOE Joint Genome Institute"/>
            <person name="Mondo S.J."/>
            <person name="Dannebaum R.O."/>
            <person name="Kuo R.C."/>
            <person name="Labutti K."/>
            <person name="Haridas S."/>
            <person name="Kuo A."/>
            <person name="Salamov A."/>
            <person name="Ahrendt S.R."/>
            <person name="Lipzen A."/>
            <person name="Sullivan W."/>
            <person name="Andreopoulos W.B."/>
            <person name="Clum A."/>
            <person name="Lindquist E."/>
            <person name="Daum C."/>
            <person name="Ramamoorthy G.K."/>
            <person name="Gryganskyi A."/>
            <person name="Culley D."/>
            <person name="Magnuson J.K."/>
            <person name="James T.Y."/>
            <person name="O'Malley M.A."/>
            <person name="Stajich J.E."/>
            <person name="Spatafora J.W."/>
            <person name="Visel A."/>
            <person name="Grigoriev I.V."/>
        </authorList>
    </citation>
    <scope>NUCLEOTIDE SEQUENCE [LARGE SCALE GENOMIC DNA]</scope>
    <source>
        <strain evidence="22 23">NRRL 1336</strain>
    </source>
</reference>
<dbReference type="SMART" id="SM00483">
    <property type="entry name" value="POLXc"/>
    <property type="match status" value="1"/>
</dbReference>
<dbReference type="PRINTS" id="PR00869">
    <property type="entry name" value="DNAPOLX"/>
</dbReference>
<evidence type="ECO:0000256" key="19">
    <source>
        <dbReference type="PIRSR" id="PIRSR000817-1"/>
    </source>
</evidence>
<feature type="compositionally biased region" description="Acidic residues" evidence="20">
    <location>
        <begin position="142"/>
        <end position="165"/>
    </location>
</feature>
<dbReference type="Pfam" id="PF14791">
    <property type="entry name" value="DNA_pol_B_thumb"/>
    <property type="match status" value="1"/>
</dbReference>
<dbReference type="Gene3D" id="1.10.150.20">
    <property type="entry name" value="5' to 3' exonuclease, C-terminal subdomain"/>
    <property type="match status" value="1"/>
</dbReference>
<evidence type="ECO:0000256" key="11">
    <source>
        <dbReference type="ARBA" id="ARBA00022763"/>
    </source>
</evidence>
<comment type="cofactor">
    <cofactor evidence="1">
        <name>Mn(2+)</name>
        <dbReference type="ChEBI" id="CHEBI:29035"/>
    </cofactor>
</comment>
<dbReference type="OrthoDB" id="205514at2759"/>
<feature type="domain" description="BRCT" evidence="21">
    <location>
        <begin position="1"/>
        <end position="63"/>
    </location>
</feature>
<dbReference type="PANTHER" id="PTHR11276:SF28">
    <property type="entry name" value="DNA POLYMERASE LAMBDA"/>
    <property type="match status" value="1"/>
</dbReference>
<evidence type="ECO:0000256" key="2">
    <source>
        <dbReference type="ARBA" id="ARBA00001946"/>
    </source>
</evidence>
<evidence type="ECO:0000256" key="8">
    <source>
        <dbReference type="ARBA" id="ARBA00022695"/>
    </source>
</evidence>
<feature type="region of interest" description="Disordered" evidence="20">
    <location>
        <begin position="141"/>
        <end position="174"/>
    </location>
</feature>
<comment type="catalytic activity">
    <reaction evidence="17">
        <text>DNA(n) + a 2'-deoxyribonucleoside 5'-triphosphate = DNA(n+1) + diphosphate</text>
        <dbReference type="Rhea" id="RHEA:22508"/>
        <dbReference type="Rhea" id="RHEA-COMP:17339"/>
        <dbReference type="Rhea" id="RHEA-COMP:17340"/>
        <dbReference type="ChEBI" id="CHEBI:33019"/>
        <dbReference type="ChEBI" id="CHEBI:61560"/>
        <dbReference type="ChEBI" id="CHEBI:173112"/>
        <dbReference type="EC" id="2.7.7.7"/>
    </reaction>
</comment>
<feature type="compositionally biased region" description="Polar residues" evidence="20">
    <location>
        <begin position="93"/>
        <end position="103"/>
    </location>
</feature>
<dbReference type="PROSITE" id="PS50172">
    <property type="entry name" value="BRCT"/>
    <property type="match status" value="1"/>
</dbReference>
<dbReference type="InterPro" id="IPR001357">
    <property type="entry name" value="BRCT_dom"/>
</dbReference>
<keyword evidence="6" id="KW-0237">DNA synthesis</keyword>
<dbReference type="SUPFAM" id="SSF81301">
    <property type="entry name" value="Nucleotidyltransferase"/>
    <property type="match status" value="1"/>
</dbReference>
<dbReference type="InterPro" id="IPR001726">
    <property type="entry name" value="TdT/Mu"/>
</dbReference>
<evidence type="ECO:0000256" key="10">
    <source>
        <dbReference type="ARBA" id="ARBA00022723"/>
    </source>
</evidence>
<evidence type="ECO:0000313" key="22">
    <source>
        <dbReference type="EMBL" id="ORZ18862.1"/>
    </source>
</evidence>
<evidence type="ECO:0000256" key="17">
    <source>
        <dbReference type="ARBA" id="ARBA00049244"/>
    </source>
</evidence>
<dbReference type="GO" id="GO:0003677">
    <property type="term" value="F:DNA binding"/>
    <property type="evidence" value="ECO:0007669"/>
    <property type="project" value="UniProtKB-UniRule"/>
</dbReference>
<feature type="binding site" evidence="19">
    <location>
        <position position="364"/>
    </location>
    <ligand>
        <name>Mg(2+)</name>
        <dbReference type="ChEBI" id="CHEBI:18420"/>
    </ligand>
</feature>
<dbReference type="Proteomes" id="UP000193560">
    <property type="component" value="Unassembled WGS sequence"/>
</dbReference>
<evidence type="ECO:0000256" key="16">
    <source>
        <dbReference type="ARBA" id="ARBA00023242"/>
    </source>
</evidence>